<dbReference type="Pfam" id="PF07160">
    <property type="entry name" value="SKA1"/>
    <property type="match status" value="1"/>
</dbReference>
<dbReference type="EMBL" id="BEYU01000005">
    <property type="protein sequence ID" value="GBG24362.1"/>
    <property type="molecule type" value="Genomic_DNA"/>
</dbReference>
<name>A0A2R5G022_9STRA</name>
<comment type="similarity">
    <text evidence="1">Belongs to the SKA1 family.</text>
</comment>
<gene>
    <name evidence="3" type="ORF">FCC1311_005802</name>
</gene>
<dbReference type="PANTHER" id="PTHR28573">
    <property type="entry name" value="SPINDLE AND KINETOCHORE-ASSOCIATED PROTEIN 1"/>
    <property type="match status" value="1"/>
</dbReference>
<dbReference type="InterPro" id="IPR042031">
    <property type="entry name" value="SKA1_MBD_sf"/>
</dbReference>
<keyword evidence="4" id="KW-1185">Reference proteome</keyword>
<dbReference type="GO" id="GO:0000278">
    <property type="term" value="P:mitotic cell cycle"/>
    <property type="evidence" value="ECO:0007669"/>
    <property type="project" value="TreeGrafter"/>
</dbReference>
<evidence type="ECO:0000256" key="1">
    <source>
        <dbReference type="ARBA" id="ARBA00006836"/>
    </source>
</evidence>
<proteinExistence type="inferred from homology"/>
<dbReference type="GO" id="GO:0005876">
    <property type="term" value="C:spindle microtubule"/>
    <property type="evidence" value="ECO:0007669"/>
    <property type="project" value="TreeGrafter"/>
</dbReference>
<organism evidence="3 4">
    <name type="scientific">Hondaea fermentalgiana</name>
    <dbReference type="NCBI Taxonomy" id="2315210"/>
    <lineage>
        <taxon>Eukaryota</taxon>
        <taxon>Sar</taxon>
        <taxon>Stramenopiles</taxon>
        <taxon>Bigyra</taxon>
        <taxon>Labyrinthulomycetes</taxon>
        <taxon>Thraustochytrida</taxon>
        <taxon>Thraustochytriidae</taxon>
        <taxon>Hondaea</taxon>
    </lineage>
</organism>
<dbReference type="GO" id="GO:0031110">
    <property type="term" value="P:regulation of microtubule polymerization or depolymerization"/>
    <property type="evidence" value="ECO:0007669"/>
    <property type="project" value="TreeGrafter"/>
</dbReference>
<dbReference type="GO" id="GO:0051301">
    <property type="term" value="P:cell division"/>
    <property type="evidence" value="ECO:0007669"/>
    <property type="project" value="InterPro"/>
</dbReference>
<evidence type="ECO:0000256" key="2">
    <source>
        <dbReference type="SAM" id="MobiDB-lite"/>
    </source>
</evidence>
<protein>
    <submittedName>
        <fullName evidence="3">Spindle and kinetochore-associated protein 1</fullName>
    </submittedName>
</protein>
<sequence>MSLLGEARVASEAFEAVATRLAREVGELQALCLLAGADAQPAALQRLAGAVDGVEARLARLEDNVDAELELAEEAQALAAELAAQAERAEELRRTYKPDPAASENEGDRDEDHHLGADDDVDPQDDNGESEGEEGSAKGPEMCGTVVDAETGEVQVSAPSKEQLAAVPKYMRGRLTVEKVEAAVSVVNAAFAYKRETLAIPRGKQSVSVRDQVLQWRDQELEETRGVQFVSREDVFAQAGREGVDLNVMKSALQVLRYNGALRLVSGGGCARYCVSEEQQT</sequence>
<dbReference type="GO" id="GO:0008017">
    <property type="term" value="F:microtubule binding"/>
    <property type="evidence" value="ECO:0007669"/>
    <property type="project" value="InterPro"/>
</dbReference>
<feature type="region of interest" description="Disordered" evidence="2">
    <location>
        <begin position="89"/>
        <end position="143"/>
    </location>
</feature>
<dbReference type="Proteomes" id="UP000241890">
    <property type="component" value="Unassembled WGS sequence"/>
</dbReference>
<accession>A0A2R5G022</accession>
<dbReference type="AlphaFoldDB" id="A0A2R5G022"/>
<dbReference type="PANTHER" id="PTHR28573:SF1">
    <property type="entry name" value="SPINDLE AND KINETOCHORE-ASSOCIATED PROTEIN 1"/>
    <property type="match status" value="1"/>
</dbReference>
<evidence type="ECO:0000313" key="4">
    <source>
        <dbReference type="Proteomes" id="UP000241890"/>
    </source>
</evidence>
<feature type="compositionally biased region" description="Acidic residues" evidence="2">
    <location>
        <begin position="118"/>
        <end position="134"/>
    </location>
</feature>
<dbReference type="InParanoid" id="A0A2R5G022"/>
<comment type="caution">
    <text evidence="3">The sequence shown here is derived from an EMBL/GenBank/DDBJ whole genome shotgun (WGS) entry which is preliminary data.</text>
</comment>
<evidence type="ECO:0000313" key="3">
    <source>
        <dbReference type="EMBL" id="GBG24362.1"/>
    </source>
</evidence>
<dbReference type="GO" id="GO:0072686">
    <property type="term" value="C:mitotic spindle"/>
    <property type="evidence" value="ECO:0007669"/>
    <property type="project" value="TreeGrafter"/>
</dbReference>
<dbReference type="InterPro" id="IPR009829">
    <property type="entry name" value="SKA1"/>
</dbReference>
<dbReference type="Gene3D" id="1.10.10.1890">
    <property type="entry name" value="Ska1 microtubule binding domain-like"/>
    <property type="match status" value="1"/>
</dbReference>
<dbReference type="GO" id="GO:0000940">
    <property type="term" value="C:outer kinetochore"/>
    <property type="evidence" value="ECO:0007669"/>
    <property type="project" value="TreeGrafter"/>
</dbReference>
<dbReference type="GO" id="GO:0007059">
    <property type="term" value="P:chromosome segregation"/>
    <property type="evidence" value="ECO:0007669"/>
    <property type="project" value="InterPro"/>
</dbReference>
<reference evidence="3 4" key="1">
    <citation type="submission" date="2017-12" db="EMBL/GenBank/DDBJ databases">
        <title>Sequencing, de novo assembly and annotation of complete genome of a new Thraustochytrid species, strain FCC1311.</title>
        <authorList>
            <person name="Sedici K."/>
            <person name="Godart F."/>
            <person name="Aiese Cigliano R."/>
            <person name="Sanseverino W."/>
            <person name="Barakat M."/>
            <person name="Ortet P."/>
            <person name="Marechal E."/>
            <person name="Cagnac O."/>
            <person name="Amato A."/>
        </authorList>
    </citation>
    <scope>NUCLEOTIDE SEQUENCE [LARGE SCALE GENOMIC DNA]</scope>
</reference>
<dbReference type="OrthoDB" id="5962at2759"/>